<dbReference type="Proteomes" id="UP000186817">
    <property type="component" value="Unassembled WGS sequence"/>
</dbReference>
<dbReference type="InterPro" id="IPR019775">
    <property type="entry name" value="WD40_repeat_CS"/>
</dbReference>
<dbReference type="InterPro" id="IPR036322">
    <property type="entry name" value="WD40_repeat_dom_sf"/>
</dbReference>
<gene>
    <name evidence="1" type="primary">WDR1</name>
    <name evidence="1" type="ORF">AK812_SmicGene35512</name>
</gene>
<dbReference type="PANTHER" id="PTHR19856:SF0">
    <property type="entry name" value="WD REPEAT-CONTAINING PROTEIN 1"/>
    <property type="match status" value="1"/>
</dbReference>
<dbReference type="SMART" id="SM00320">
    <property type="entry name" value="WD40"/>
    <property type="match status" value="10"/>
</dbReference>
<dbReference type="Gene3D" id="2.130.10.10">
    <property type="entry name" value="YVTN repeat-like/Quinoprotein amine dehydrogenase"/>
    <property type="match status" value="2"/>
</dbReference>
<organism evidence="1 2">
    <name type="scientific">Symbiodinium microadriaticum</name>
    <name type="common">Dinoflagellate</name>
    <name type="synonym">Zooxanthella microadriatica</name>
    <dbReference type="NCBI Taxonomy" id="2951"/>
    <lineage>
        <taxon>Eukaryota</taxon>
        <taxon>Sar</taxon>
        <taxon>Alveolata</taxon>
        <taxon>Dinophyceae</taxon>
        <taxon>Suessiales</taxon>
        <taxon>Symbiodiniaceae</taxon>
        <taxon>Symbiodinium</taxon>
    </lineage>
</organism>
<dbReference type="PANTHER" id="PTHR19856">
    <property type="entry name" value="WD-REPEATCONTAINING PROTEIN WDR1"/>
    <property type="match status" value="1"/>
</dbReference>
<keyword evidence="2" id="KW-1185">Reference proteome</keyword>
<dbReference type="GO" id="GO:0030864">
    <property type="term" value="C:cortical actin cytoskeleton"/>
    <property type="evidence" value="ECO:0007669"/>
    <property type="project" value="TreeGrafter"/>
</dbReference>
<dbReference type="Pfam" id="PF00400">
    <property type="entry name" value="WD40"/>
    <property type="match status" value="6"/>
</dbReference>
<dbReference type="PROSITE" id="PS50082">
    <property type="entry name" value="WD_REPEATS_2"/>
    <property type="match status" value="5"/>
</dbReference>
<sequence>MAQTLRSIPPLPSIERGTFCSISSDKSGELLLYCSGSNVIWRPLSAMAAGTEKPDDIFCWRGHVKNTTCAAMSPNSQWVVSGDVTGSLRLWGAKGEHAQKNEYKLWDGVVKDVAWSDDSGRLVAAGDGKEVRAAAMIWDTGSKTGEVTGHTKQVNSIAFRSQRPFKVVTGGEDMQVIFHQGPPFKFVRSHNAHSNFVNCVRYSPDGAWFASAGSDSKLCLYEGKEGEFLKEFAKPDGVSGSFWAMAWSPDSARCATAGGDKKLRIWDREAGAQVAEATVGTALADMQVGVSWASPSRVVSVCLDGRLLLWDVTSGLSLAGTINGTQGPLNCLACDKKSKSLVYGGTEGSVAIAPSSGPVIRASIGKGIQHVLGHSDSFAGKPEAWIVSLDDCIRKIALETGEASAPVEVKEFMVGAGWLDAGESKLIVATGKRNFHCISDSIVWSKADAVKRRPTAFASLAGKKVAVALEQPEGQTGGMSSAQYDIHLLDILDETADGLVEKALLQKHLAEVCALRFSPTGEHLASSDAAHKIVVWGLSDGNPVAKISDWNFHTARVSSLDWLEGGQKLVSGSLDRHLFVWDLQKPDSRVQIKDTHKGGVTAVAAVSDASFASTGHDGFVLLHGLS</sequence>
<dbReference type="SUPFAM" id="SSF50978">
    <property type="entry name" value="WD40 repeat-like"/>
    <property type="match status" value="2"/>
</dbReference>
<accession>A0A1Q9CL74</accession>
<dbReference type="GO" id="GO:0051015">
    <property type="term" value="F:actin filament binding"/>
    <property type="evidence" value="ECO:0007669"/>
    <property type="project" value="TreeGrafter"/>
</dbReference>
<reference evidence="1 2" key="1">
    <citation type="submission" date="2016-02" db="EMBL/GenBank/DDBJ databases">
        <title>Genome analysis of coral dinoflagellate symbionts highlights evolutionary adaptations to a symbiotic lifestyle.</title>
        <authorList>
            <person name="Aranda M."/>
            <person name="Li Y."/>
            <person name="Liew Y.J."/>
            <person name="Baumgarten S."/>
            <person name="Simakov O."/>
            <person name="Wilson M."/>
            <person name="Piel J."/>
            <person name="Ashoor H."/>
            <person name="Bougouffa S."/>
            <person name="Bajic V.B."/>
            <person name="Ryu T."/>
            <person name="Ravasi T."/>
            <person name="Bayer T."/>
            <person name="Micklem G."/>
            <person name="Kim H."/>
            <person name="Bhak J."/>
            <person name="Lajeunesse T.C."/>
            <person name="Voolstra C.R."/>
        </authorList>
    </citation>
    <scope>NUCLEOTIDE SEQUENCE [LARGE SCALE GENOMIC DNA]</scope>
    <source>
        <strain evidence="1 2">CCMP2467</strain>
    </source>
</reference>
<name>A0A1Q9CL74_SYMMI</name>
<evidence type="ECO:0000313" key="1">
    <source>
        <dbReference type="EMBL" id="OLP83682.1"/>
    </source>
</evidence>
<proteinExistence type="predicted"/>
<dbReference type="CDD" id="cd00200">
    <property type="entry name" value="WD40"/>
    <property type="match status" value="1"/>
</dbReference>
<dbReference type="OMA" id="FYQGPPF"/>
<dbReference type="PROSITE" id="PS50294">
    <property type="entry name" value="WD_REPEATS_REGION"/>
    <property type="match status" value="1"/>
</dbReference>
<dbReference type="EMBL" id="LSRX01001099">
    <property type="protein sequence ID" value="OLP83682.1"/>
    <property type="molecule type" value="Genomic_DNA"/>
</dbReference>
<dbReference type="GO" id="GO:0030042">
    <property type="term" value="P:actin filament depolymerization"/>
    <property type="evidence" value="ECO:0007669"/>
    <property type="project" value="TreeGrafter"/>
</dbReference>
<dbReference type="OrthoDB" id="2306at2759"/>
<dbReference type="AlphaFoldDB" id="A0A1Q9CL74"/>
<dbReference type="InterPro" id="IPR015943">
    <property type="entry name" value="WD40/YVTN_repeat-like_dom_sf"/>
</dbReference>
<evidence type="ECO:0000313" key="2">
    <source>
        <dbReference type="Proteomes" id="UP000186817"/>
    </source>
</evidence>
<comment type="caution">
    <text evidence="1">The sequence shown here is derived from an EMBL/GenBank/DDBJ whole genome shotgun (WGS) entry which is preliminary data.</text>
</comment>
<dbReference type="PROSITE" id="PS00678">
    <property type="entry name" value="WD_REPEATS_1"/>
    <property type="match status" value="1"/>
</dbReference>
<dbReference type="InterPro" id="IPR001680">
    <property type="entry name" value="WD40_rpt"/>
</dbReference>
<protein>
    <submittedName>
        <fullName evidence="1">WD repeat-containing protein 1</fullName>
    </submittedName>
</protein>